<dbReference type="RefSeq" id="WP_070066306.1">
    <property type="nucleotide sequence ID" value="NZ_MJUW02000029.1"/>
</dbReference>
<keyword evidence="1" id="KW-0732">Signal</keyword>
<gene>
    <name evidence="2" type="ORF">BIY37_02745</name>
</gene>
<evidence type="ECO:0000313" key="2">
    <source>
        <dbReference type="EMBL" id="OQD46554.1"/>
    </source>
</evidence>
<evidence type="ECO:0000256" key="1">
    <source>
        <dbReference type="SAM" id="SignalP"/>
    </source>
</evidence>
<name>A0A1V6M2B5_9BACT</name>
<dbReference type="EMBL" id="MJUW02000029">
    <property type="protein sequence ID" value="OQD46554.1"/>
    <property type="molecule type" value="Genomic_DNA"/>
</dbReference>
<proteinExistence type="predicted"/>
<feature type="chain" id="PRO_5010703077" evidence="1">
    <location>
        <begin position="25"/>
        <end position="188"/>
    </location>
</feature>
<accession>A0A1V6M2B5</accession>
<evidence type="ECO:0000313" key="3">
    <source>
        <dbReference type="Proteomes" id="UP000242219"/>
    </source>
</evidence>
<sequence>MKFNIWWLGIVVVTLCGVPARSHAFDIQLTQEQVKEANVYGAQYKGKEIFESPIGKSACFGEYPGGNGGFIMSKYMRIAVNSAMRALKNETLTLQDLKEIETSKTFNVIVSIPEDNVQTPEDVQIMLIQGTNNILPQKTEFGMKYKDKRQGVIGIFSYDKINPKASTAIIVKAGNDEKKFKIDFSDVK</sequence>
<dbReference type="AlphaFoldDB" id="A0A1V6M2B5"/>
<comment type="caution">
    <text evidence="2">The sequence shown here is derived from an EMBL/GenBank/DDBJ whole genome shotgun (WGS) entry which is preliminary data.</text>
</comment>
<protein>
    <submittedName>
        <fullName evidence="2">Uncharacterized protein</fullName>
    </submittedName>
</protein>
<keyword evidence="3" id="KW-1185">Reference proteome</keyword>
<feature type="signal peptide" evidence="1">
    <location>
        <begin position="1"/>
        <end position="24"/>
    </location>
</feature>
<reference evidence="2 3" key="1">
    <citation type="journal article" date="2016" name="Genome Announc.">
        <title>Draft Genome Sequence of the Anaerobic Ammonium-Oxidizing Bacterium 'Candidatus Brocadia sp. 40'.</title>
        <authorList>
            <person name="Ali M."/>
            <person name="Haroon M.F."/>
            <person name="Narita Y."/>
            <person name="Zhang L."/>
            <person name="Rangel Shaw D."/>
            <person name="Okabe S."/>
            <person name="Saikaly P.E."/>
        </authorList>
    </citation>
    <scope>NUCLEOTIDE SEQUENCE [LARGE SCALE GENOMIC DNA]</scope>
    <source>
        <strain evidence="2 3">40</strain>
    </source>
</reference>
<dbReference type="Proteomes" id="UP000242219">
    <property type="component" value="Unassembled WGS sequence"/>
</dbReference>
<organism evidence="2 3">
    <name type="scientific">Candidatus Brocadia sapporoensis</name>
    <dbReference type="NCBI Taxonomy" id="392547"/>
    <lineage>
        <taxon>Bacteria</taxon>
        <taxon>Pseudomonadati</taxon>
        <taxon>Planctomycetota</taxon>
        <taxon>Candidatus Brocadiia</taxon>
        <taxon>Candidatus Brocadiales</taxon>
        <taxon>Candidatus Brocadiaceae</taxon>
        <taxon>Candidatus Brocadia</taxon>
    </lineage>
</organism>